<evidence type="ECO:0000256" key="6">
    <source>
        <dbReference type="ARBA" id="ARBA00023002"/>
    </source>
</evidence>
<comment type="similarity">
    <text evidence="3 11">Belongs to the cytochrome P450 family.</text>
</comment>
<evidence type="ECO:0000256" key="7">
    <source>
        <dbReference type="ARBA" id="ARBA00023004"/>
    </source>
</evidence>
<accession>A0AAV7LIY1</accession>
<dbReference type="GO" id="GO:0020037">
    <property type="term" value="F:heme binding"/>
    <property type="evidence" value="ECO:0007669"/>
    <property type="project" value="InterPro"/>
</dbReference>
<dbReference type="EMBL" id="JANPWB010000015">
    <property type="protein sequence ID" value="KAJ1087395.1"/>
    <property type="molecule type" value="Genomic_DNA"/>
</dbReference>
<dbReference type="Proteomes" id="UP001066276">
    <property type="component" value="Chromosome 11"/>
</dbReference>
<comment type="cofactor">
    <cofactor evidence="1 10">
        <name>heme</name>
        <dbReference type="ChEBI" id="CHEBI:30413"/>
    </cofactor>
</comment>
<feature type="binding site" description="axial binding residue" evidence="10">
    <location>
        <position position="435"/>
    </location>
    <ligand>
        <name>heme</name>
        <dbReference type="ChEBI" id="CHEBI:30413"/>
    </ligand>
    <ligandPart>
        <name>Fe</name>
        <dbReference type="ChEBI" id="CHEBI:18248"/>
    </ligandPart>
</feature>
<dbReference type="PRINTS" id="PR00463">
    <property type="entry name" value="EP450I"/>
</dbReference>
<dbReference type="GO" id="GO:0005737">
    <property type="term" value="C:cytoplasm"/>
    <property type="evidence" value="ECO:0007669"/>
    <property type="project" value="TreeGrafter"/>
</dbReference>
<dbReference type="AlphaFoldDB" id="A0AAV7LIY1"/>
<organism evidence="12 13">
    <name type="scientific">Pleurodeles waltl</name>
    <name type="common">Iberian ribbed newt</name>
    <dbReference type="NCBI Taxonomy" id="8319"/>
    <lineage>
        <taxon>Eukaryota</taxon>
        <taxon>Metazoa</taxon>
        <taxon>Chordata</taxon>
        <taxon>Craniata</taxon>
        <taxon>Vertebrata</taxon>
        <taxon>Euteleostomi</taxon>
        <taxon>Amphibia</taxon>
        <taxon>Batrachia</taxon>
        <taxon>Caudata</taxon>
        <taxon>Salamandroidea</taxon>
        <taxon>Salamandridae</taxon>
        <taxon>Pleurodelinae</taxon>
        <taxon>Pleurodeles</taxon>
    </lineage>
</organism>
<evidence type="ECO:0000256" key="3">
    <source>
        <dbReference type="ARBA" id="ARBA00010617"/>
    </source>
</evidence>
<dbReference type="InterPro" id="IPR050182">
    <property type="entry name" value="Cytochrome_P450_fam2"/>
</dbReference>
<keyword evidence="13" id="KW-1185">Reference proteome</keyword>
<comment type="subcellular location">
    <subcellularLocation>
        <location evidence="2">Membrane</location>
    </subcellularLocation>
</comment>
<dbReference type="SUPFAM" id="SSF48264">
    <property type="entry name" value="Cytochrome P450"/>
    <property type="match status" value="1"/>
</dbReference>
<gene>
    <name evidence="12" type="ORF">NDU88_000569</name>
</gene>
<evidence type="ECO:0000256" key="4">
    <source>
        <dbReference type="ARBA" id="ARBA00022617"/>
    </source>
</evidence>
<dbReference type="Pfam" id="PF00067">
    <property type="entry name" value="p450"/>
    <property type="match status" value="1"/>
</dbReference>
<evidence type="ECO:0000256" key="2">
    <source>
        <dbReference type="ARBA" id="ARBA00004370"/>
    </source>
</evidence>
<dbReference type="FunFam" id="1.10.630.10:FF:000004">
    <property type="entry name" value="cytochrome P450 2D15 isoform X1"/>
    <property type="match status" value="1"/>
</dbReference>
<name>A0AAV7LIY1_PLEWA</name>
<evidence type="ECO:0000256" key="5">
    <source>
        <dbReference type="ARBA" id="ARBA00022723"/>
    </source>
</evidence>
<evidence type="ECO:0000256" key="8">
    <source>
        <dbReference type="ARBA" id="ARBA00023033"/>
    </source>
</evidence>
<dbReference type="GO" id="GO:0006805">
    <property type="term" value="P:xenobiotic metabolic process"/>
    <property type="evidence" value="ECO:0007669"/>
    <property type="project" value="TreeGrafter"/>
</dbReference>
<dbReference type="GO" id="GO:0016712">
    <property type="term" value="F:oxidoreductase activity, acting on paired donors, with incorporation or reduction of molecular oxygen, reduced flavin or flavoprotein as one donor, and incorporation of one atom of oxygen"/>
    <property type="evidence" value="ECO:0007669"/>
    <property type="project" value="TreeGrafter"/>
</dbReference>
<keyword evidence="9" id="KW-0472">Membrane</keyword>
<evidence type="ECO:0000256" key="10">
    <source>
        <dbReference type="PIRSR" id="PIRSR602401-1"/>
    </source>
</evidence>
<evidence type="ECO:0000256" key="1">
    <source>
        <dbReference type="ARBA" id="ARBA00001971"/>
    </source>
</evidence>
<keyword evidence="5 10" id="KW-0479">Metal-binding</keyword>
<sequence length="489" mass="55736">MLLVSELFLALVVCILLAQFLKQRWMIRRLPPGPTPLPLIGNLLLTKFKLNHDILIQLAKTYGDVFTIWLGGKPMIVLNGYQTVRNALISHSEQFSGRPTNPLTVAFVGTNGILFSNGHTWKQQRRFGMTTMRNLGLGKKSLEVQIRGVSEQLLEFFSSEKGKAMDPARPIVNCVANVISSVVFGHCFNINDSTFQQLVKATSSVVNIRTQWWSRLYEAFPFLMSRLPLPQYRVFEEWEKLRSYMKQEIKTHQENLPDEPQDFIDYYLRQIAQTKGDPSSTYEEASLVQVVADLFFAGSETTTTTLRWALLHMANNPEIQGKVQQELDAVFGDSQIIHYEDRQKVPYTNAVIHEIQRYCNIAGLGVPRKCIKETTFQGFHIEKGVIVIPNLSSVLNDPEQWETPGQFNPGHFLDKEGNFVNRAAFFPFGAGHRVCFGEQMARVELFIFFSSLLRAFNFRPPEGVKKLKEDYIIGGTLQPHPYKVCAIPR</sequence>
<keyword evidence="6 11" id="KW-0560">Oxidoreductase</keyword>
<dbReference type="InterPro" id="IPR002401">
    <property type="entry name" value="Cyt_P450_E_grp-I"/>
</dbReference>
<protein>
    <recommendedName>
        <fullName evidence="14">Cytochrome P450 2J6-like</fullName>
    </recommendedName>
</protein>
<dbReference type="PANTHER" id="PTHR24300">
    <property type="entry name" value="CYTOCHROME P450 508A4-RELATED"/>
    <property type="match status" value="1"/>
</dbReference>
<dbReference type="PANTHER" id="PTHR24300:SF368">
    <property type="entry name" value="CYTOCHROME P450, FAMILY 2, SUBFAMILY AB, POLYPEPTIDE 1"/>
    <property type="match status" value="1"/>
</dbReference>
<dbReference type="PROSITE" id="PS00086">
    <property type="entry name" value="CYTOCHROME_P450"/>
    <property type="match status" value="1"/>
</dbReference>
<dbReference type="InterPro" id="IPR001128">
    <property type="entry name" value="Cyt_P450"/>
</dbReference>
<evidence type="ECO:0000313" key="13">
    <source>
        <dbReference type="Proteomes" id="UP001066276"/>
    </source>
</evidence>
<dbReference type="InterPro" id="IPR017972">
    <property type="entry name" value="Cyt_P450_CS"/>
</dbReference>
<evidence type="ECO:0000313" key="12">
    <source>
        <dbReference type="EMBL" id="KAJ1087395.1"/>
    </source>
</evidence>
<dbReference type="Gene3D" id="1.10.630.10">
    <property type="entry name" value="Cytochrome P450"/>
    <property type="match status" value="1"/>
</dbReference>
<evidence type="ECO:0008006" key="14">
    <source>
        <dbReference type="Google" id="ProtNLM"/>
    </source>
</evidence>
<dbReference type="InterPro" id="IPR036396">
    <property type="entry name" value="Cyt_P450_sf"/>
</dbReference>
<proteinExistence type="inferred from homology"/>
<keyword evidence="8 11" id="KW-0503">Monooxygenase</keyword>
<dbReference type="GO" id="GO:0005506">
    <property type="term" value="F:iron ion binding"/>
    <property type="evidence" value="ECO:0007669"/>
    <property type="project" value="InterPro"/>
</dbReference>
<evidence type="ECO:0000256" key="9">
    <source>
        <dbReference type="ARBA" id="ARBA00023136"/>
    </source>
</evidence>
<keyword evidence="4 10" id="KW-0349">Heme</keyword>
<dbReference type="GO" id="GO:0016020">
    <property type="term" value="C:membrane"/>
    <property type="evidence" value="ECO:0007669"/>
    <property type="project" value="UniProtKB-SubCell"/>
</dbReference>
<comment type="caution">
    <text evidence="12">The sequence shown here is derived from an EMBL/GenBank/DDBJ whole genome shotgun (WGS) entry which is preliminary data.</text>
</comment>
<evidence type="ECO:0000256" key="11">
    <source>
        <dbReference type="RuleBase" id="RU000461"/>
    </source>
</evidence>
<reference evidence="12" key="1">
    <citation type="journal article" date="2022" name="bioRxiv">
        <title>Sequencing and chromosome-scale assembly of the giantPleurodeles waltlgenome.</title>
        <authorList>
            <person name="Brown T."/>
            <person name="Elewa A."/>
            <person name="Iarovenko S."/>
            <person name="Subramanian E."/>
            <person name="Araus A.J."/>
            <person name="Petzold A."/>
            <person name="Susuki M."/>
            <person name="Suzuki K.-i.T."/>
            <person name="Hayashi T."/>
            <person name="Toyoda A."/>
            <person name="Oliveira C."/>
            <person name="Osipova E."/>
            <person name="Leigh N.D."/>
            <person name="Simon A."/>
            <person name="Yun M.H."/>
        </authorList>
    </citation>
    <scope>NUCLEOTIDE SEQUENCE</scope>
    <source>
        <strain evidence="12">20211129_DDA</strain>
        <tissue evidence="12">Liver</tissue>
    </source>
</reference>
<dbReference type="GO" id="GO:0006082">
    <property type="term" value="P:organic acid metabolic process"/>
    <property type="evidence" value="ECO:0007669"/>
    <property type="project" value="TreeGrafter"/>
</dbReference>
<keyword evidence="7 10" id="KW-0408">Iron</keyword>
<dbReference type="PRINTS" id="PR00385">
    <property type="entry name" value="P450"/>
</dbReference>